<feature type="compositionally biased region" description="Low complexity" evidence="6">
    <location>
        <begin position="31"/>
        <end position="40"/>
    </location>
</feature>
<evidence type="ECO:0000256" key="4">
    <source>
        <dbReference type="ARBA" id="ARBA00023139"/>
    </source>
</evidence>
<keyword evidence="4" id="KW-0564">Palmitate</keyword>
<keyword evidence="1" id="KW-1003">Cell membrane</keyword>
<gene>
    <name evidence="8" type="ORF">SH1V18_07210</name>
</gene>
<reference evidence="8" key="1">
    <citation type="submission" date="2022-06" db="EMBL/GenBank/DDBJ databases">
        <title>Vallitalea longa sp. nov., an anaerobic bacterium isolated from marine sediment.</title>
        <authorList>
            <person name="Hirano S."/>
            <person name="Terahara T."/>
            <person name="Mori K."/>
            <person name="Hamada M."/>
            <person name="Matsumoto R."/>
            <person name="Kobayashi T."/>
        </authorList>
    </citation>
    <scope>NUCLEOTIDE SEQUENCE</scope>
    <source>
        <strain evidence="8">SH18-1</strain>
    </source>
</reference>
<feature type="signal peptide" evidence="7">
    <location>
        <begin position="1"/>
        <end position="21"/>
    </location>
</feature>
<feature type="region of interest" description="Disordered" evidence="6">
    <location>
        <begin position="31"/>
        <end position="53"/>
    </location>
</feature>
<dbReference type="InterPro" id="IPR050490">
    <property type="entry name" value="Bact_solute-bd_prot1"/>
</dbReference>
<evidence type="ECO:0000256" key="1">
    <source>
        <dbReference type="ARBA" id="ARBA00022475"/>
    </source>
</evidence>
<dbReference type="InterPro" id="IPR006059">
    <property type="entry name" value="SBP"/>
</dbReference>
<dbReference type="SUPFAM" id="SSF53850">
    <property type="entry name" value="Periplasmic binding protein-like II"/>
    <property type="match status" value="1"/>
</dbReference>
<evidence type="ECO:0000256" key="5">
    <source>
        <dbReference type="ARBA" id="ARBA00023288"/>
    </source>
</evidence>
<dbReference type="PANTHER" id="PTHR43649">
    <property type="entry name" value="ARABINOSE-BINDING PROTEIN-RELATED"/>
    <property type="match status" value="1"/>
</dbReference>
<dbReference type="PANTHER" id="PTHR43649:SF33">
    <property type="entry name" value="POLYGALACTURONAN_RHAMNOGALACTURONAN-BINDING PROTEIN YTCQ"/>
    <property type="match status" value="1"/>
</dbReference>
<protein>
    <submittedName>
        <fullName evidence="8">Sugar ABC transporter substrate-binding protein</fullName>
    </submittedName>
</protein>
<sequence>MKTSSKIMALILAVSLICVLAVGCGGKEPANENTANVENNNDTEKQQDNNTKADKKVELRIATMFGGTDPSTETFEQSLEDFMNDHPNVKIKNESMTSVGDEFRTKVKTDFSSGNEADITFFYTGADVKAIINSNKVMPYEEIWEKYPEVGKDITDGIKNSVKEFDGKLYALPLTGFYEGLFVNKSMFEEYDLELPTTWEKFQTAVEVLKENDIVPFAGPIAQSHYMIEHFVLSQAGAEGHLDVFEDGIPEEWVTAFNNIKDLYEKDAFAKDSLVMDIEMAQNLFKQEKAAMILEGSWFIGGCEDELKDKMAIIPMPAASDKMDPTSIVAGFSSGYYVSRSSYEDEDKQQAVIDLISYLTSADQIKAIATANGGSPSANVEIEGLHPLYIEGHKMVANAKTLNMPIDSRLTPEAFNVLVKDGVPFIVEGQKTPEEVLETVKETNER</sequence>
<dbReference type="EMBL" id="BRLB01000001">
    <property type="protein sequence ID" value="GKX28241.1"/>
    <property type="molecule type" value="Genomic_DNA"/>
</dbReference>
<keyword evidence="5" id="KW-0449">Lipoprotein</keyword>
<dbReference type="Pfam" id="PF01547">
    <property type="entry name" value="SBP_bac_1"/>
    <property type="match status" value="1"/>
</dbReference>
<evidence type="ECO:0000313" key="8">
    <source>
        <dbReference type="EMBL" id="GKX28241.1"/>
    </source>
</evidence>
<feature type="compositionally biased region" description="Basic and acidic residues" evidence="6">
    <location>
        <begin position="42"/>
        <end position="53"/>
    </location>
</feature>
<evidence type="ECO:0000256" key="2">
    <source>
        <dbReference type="ARBA" id="ARBA00022729"/>
    </source>
</evidence>
<accession>A0A9W5Y991</accession>
<keyword evidence="9" id="KW-1185">Reference proteome</keyword>
<evidence type="ECO:0000313" key="9">
    <source>
        <dbReference type="Proteomes" id="UP001144256"/>
    </source>
</evidence>
<name>A0A9W5Y991_9FIRM</name>
<evidence type="ECO:0000256" key="6">
    <source>
        <dbReference type="SAM" id="MobiDB-lite"/>
    </source>
</evidence>
<comment type="caution">
    <text evidence="8">The sequence shown here is derived from an EMBL/GenBank/DDBJ whole genome shotgun (WGS) entry which is preliminary data.</text>
</comment>
<dbReference type="Proteomes" id="UP001144256">
    <property type="component" value="Unassembled WGS sequence"/>
</dbReference>
<keyword evidence="2 7" id="KW-0732">Signal</keyword>
<dbReference type="AlphaFoldDB" id="A0A9W5Y991"/>
<evidence type="ECO:0000256" key="7">
    <source>
        <dbReference type="SAM" id="SignalP"/>
    </source>
</evidence>
<keyword evidence="3" id="KW-0472">Membrane</keyword>
<feature type="chain" id="PRO_5040852729" evidence="7">
    <location>
        <begin position="22"/>
        <end position="446"/>
    </location>
</feature>
<evidence type="ECO:0000256" key="3">
    <source>
        <dbReference type="ARBA" id="ARBA00023136"/>
    </source>
</evidence>
<dbReference type="Gene3D" id="3.40.190.10">
    <property type="entry name" value="Periplasmic binding protein-like II"/>
    <property type="match status" value="2"/>
</dbReference>
<organism evidence="8 9">
    <name type="scientific">Vallitalea longa</name>
    <dbReference type="NCBI Taxonomy" id="2936439"/>
    <lineage>
        <taxon>Bacteria</taxon>
        <taxon>Bacillati</taxon>
        <taxon>Bacillota</taxon>
        <taxon>Clostridia</taxon>
        <taxon>Lachnospirales</taxon>
        <taxon>Vallitaleaceae</taxon>
        <taxon>Vallitalea</taxon>
    </lineage>
</organism>
<dbReference type="RefSeq" id="WP_281812330.1">
    <property type="nucleotide sequence ID" value="NZ_BRLB01000001.1"/>
</dbReference>
<dbReference type="PROSITE" id="PS51257">
    <property type="entry name" value="PROKAR_LIPOPROTEIN"/>
    <property type="match status" value="1"/>
</dbReference>
<proteinExistence type="predicted"/>